<evidence type="ECO:0000313" key="2">
    <source>
        <dbReference type="EMBL" id="KAJ7620178.1"/>
    </source>
</evidence>
<dbReference type="EMBL" id="JARKIF010000017">
    <property type="protein sequence ID" value="KAJ7620178.1"/>
    <property type="molecule type" value="Genomic_DNA"/>
</dbReference>
<keyword evidence="1" id="KW-0472">Membrane</keyword>
<dbReference type="Proteomes" id="UP001221142">
    <property type="component" value="Unassembled WGS sequence"/>
</dbReference>
<proteinExistence type="predicted"/>
<organism evidence="2 3">
    <name type="scientific">Roridomyces roridus</name>
    <dbReference type="NCBI Taxonomy" id="1738132"/>
    <lineage>
        <taxon>Eukaryota</taxon>
        <taxon>Fungi</taxon>
        <taxon>Dikarya</taxon>
        <taxon>Basidiomycota</taxon>
        <taxon>Agaricomycotina</taxon>
        <taxon>Agaricomycetes</taxon>
        <taxon>Agaricomycetidae</taxon>
        <taxon>Agaricales</taxon>
        <taxon>Marasmiineae</taxon>
        <taxon>Mycenaceae</taxon>
        <taxon>Roridomyces</taxon>
    </lineage>
</organism>
<sequence>MLALWPVSTTLAPLVAFAVINGAANGGFFATMPTVVGAVFGAARVSMAMGMGWWLSHGASFLCSSPSIFPPCLLIQGAPIAGYLLNAYGGQRALCRPITQPCSTPGRWRWALQAWCPF</sequence>
<keyword evidence="1" id="KW-1133">Transmembrane helix</keyword>
<feature type="transmembrane region" description="Helical" evidence="1">
    <location>
        <begin position="28"/>
        <end position="47"/>
    </location>
</feature>
<evidence type="ECO:0000256" key="1">
    <source>
        <dbReference type="SAM" id="Phobius"/>
    </source>
</evidence>
<keyword evidence="3" id="KW-1185">Reference proteome</keyword>
<gene>
    <name evidence="2" type="ORF">FB45DRAFT_929634</name>
</gene>
<protein>
    <submittedName>
        <fullName evidence="2">Uncharacterized protein</fullName>
    </submittedName>
</protein>
<keyword evidence="1" id="KW-0812">Transmembrane</keyword>
<comment type="caution">
    <text evidence="2">The sequence shown here is derived from an EMBL/GenBank/DDBJ whole genome shotgun (WGS) entry which is preliminary data.</text>
</comment>
<evidence type="ECO:0000313" key="3">
    <source>
        <dbReference type="Proteomes" id="UP001221142"/>
    </source>
</evidence>
<reference evidence="2" key="1">
    <citation type="submission" date="2023-03" db="EMBL/GenBank/DDBJ databases">
        <title>Massive genome expansion in bonnet fungi (Mycena s.s.) driven by repeated elements and novel gene families across ecological guilds.</title>
        <authorList>
            <consortium name="Lawrence Berkeley National Laboratory"/>
            <person name="Harder C.B."/>
            <person name="Miyauchi S."/>
            <person name="Viragh M."/>
            <person name="Kuo A."/>
            <person name="Thoen E."/>
            <person name="Andreopoulos B."/>
            <person name="Lu D."/>
            <person name="Skrede I."/>
            <person name="Drula E."/>
            <person name="Henrissat B."/>
            <person name="Morin E."/>
            <person name="Kohler A."/>
            <person name="Barry K."/>
            <person name="LaButti K."/>
            <person name="Morin E."/>
            <person name="Salamov A."/>
            <person name="Lipzen A."/>
            <person name="Mereny Z."/>
            <person name="Hegedus B."/>
            <person name="Baldrian P."/>
            <person name="Stursova M."/>
            <person name="Weitz H."/>
            <person name="Taylor A."/>
            <person name="Grigoriev I.V."/>
            <person name="Nagy L.G."/>
            <person name="Martin F."/>
            <person name="Kauserud H."/>
        </authorList>
    </citation>
    <scope>NUCLEOTIDE SEQUENCE</scope>
    <source>
        <strain evidence="2">9284</strain>
    </source>
</reference>
<accession>A0AAD7FHE9</accession>
<dbReference type="AlphaFoldDB" id="A0AAD7FHE9"/>
<name>A0AAD7FHE9_9AGAR</name>